<dbReference type="Pfam" id="PF00440">
    <property type="entry name" value="TetR_N"/>
    <property type="match status" value="1"/>
</dbReference>
<dbReference type="EMBL" id="BAAAHE010000012">
    <property type="protein sequence ID" value="GAA0615598.1"/>
    <property type="molecule type" value="Genomic_DNA"/>
</dbReference>
<name>A0ABP3RW05_9ACTN</name>
<dbReference type="InterPro" id="IPR001647">
    <property type="entry name" value="HTH_TetR"/>
</dbReference>
<dbReference type="Proteomes" id="UP001500957">
    <property type="component" value="Unassembled WGS sequence"/>
</dbReference>
<dbReference type="InterPro" id="IPR023772">
    <property type="entry name" value="DNA-bd_HTH_TetR-type_CS"/>
</dbReference>
<dbReference type="Gene3D" id="1.10.357.10">
    <property type="entry name" value="Tetracycline Repressor, domain 2"/>
    <property type="match status" value="1"/>
</dbReference>
<dbReference type="PANTHER" id="PTHR30055">
    <property type="entry name" value="HTH-TYPE TRANSCRIPTIONAL REGULATOR RUTR"/>
    <property type="match status" value="1"/>
</dbReference>
<keyword evidence="2 4" id="KW-0238">DNA-binding</keyword>
<dbReference type="SUPFAM" id="SSF46689">
    <property type="entry name" value="Homeodomain-like"/>
    <property type="match status" value="1"/>
</dbReference>
<accession>A0ABP3RW05</accession>
<evidence type="ECO:0000256" key="3">
    <source>
        <dbReference type="ARBA" id="ARBA00023163"/>
    </source>
</evidence>
<dbReference type="PROSITE" id="PS50977">
    <property type="entry name" value="HTH_TETR_2"/>
    <property type="match status" value="1"/>
</dbReference>
<evidence type="ECO:0000259" key="5">
    <source>
        <dbReference type="PROSITE" id="PS50977"/>
    </source>
</evidence>
<keyword evidence="1" id="KW-0805">Transcription regulation</keyword>
<keyword evidence="3" id="KW-0804">Transcription</keyword>
<feature type="domain" description="HTH tetR-type" evidence="5">
    <location>
        <begin position="11"/>
        <end position="71"/>
    </location>
</feature>
<dbReference type="InterPro" id="IPR050109">
    <property type="entry name" value="HTH-type_TetR-like_transc_reg"/>
</dbReference>
<dbReference type="InterPro" id="IPR004111">
    <property type="entry name" value="Repressor_TetR_C"/>
</dbReference>
<feature type="DNA-binding region" description="H-T-H motif" evidence="4">
    <location>
        <begin position="34"/>
        <end position="53"/>
    </location>
</feature>
<evidence type="ECO:0000256" key="2">
    <source>
        <dbReference type="ARBA" id="ARBA00023125"/>
    </source>
</evidence>
<dbReference type="SUPFAM" id="SSF48498">
    <property type="entry name" value="Tetracyclin repressor-like, C-terminal domain"/>
    <property type="match status" value="1"/>
</dbReference>
<organism evidence="6 7">
    <name type="scientific">Sporichthya brevicatena</name>
    <dbReference type="NCBI Taxonomy" id="171442"/>
    <lineage>
        <taxon>Bacteria</taxon>
        <taxon>Bacillati</taxon>
        <taxon>Actinomycetota</taxon>
        <taxon>Actinomycetes</taxon>
        <taxon>Sporichthyales</taxon>
        <taxon>Sporichthyaceae</taxon>
        <taxon>Sporichthya</taxon>
    </lineage>
</organism>
<evidence type="ECO:0000313" key="7">
    <source>
        <dbReference type="Proteomes" id="UP001500957"/>
    </source>
</evidence>
<gene>
    <name evidence="6" type="ORF">GCM10009547_16920</name>
</gene>
<evidence type="ECO:0000256" key="4">
    <source>
        <dbReference type="PROSITE-ProRule" id="PRU00335"/>
    </source>
</evidence>
<dbReference type="PROSITE" id="PS01081">
    <property type="entry name" value="HTH_TETR_1"/>
    <property type="match status" value="1"/>
</dbReference>
<proteinExistence type="predicted"/>
<reference evidence="7" key="1">
    <citation type="journal article" date="2019" name="Int. J. Syst. Evol. Microbiol.">
        <title>The Global Catalogue of Microorganisms (GCM) 10K type strain sequencing project: providing services to taxonomists for standard genome sequencing and annotation.</title>
        <authorList>
            <consortium name="The Broad Institute Genomics Platform"/>
            <consortium name="The Broad Institute Genome Sequencing Center for Infectious Disease"/>
            <person name="Wu L."/>
            <person name="Ma J."/>
        </authorList>
    </citation>
    <scope>NUCLEOTIDE SEQUENCE [LARGE SCALE GENOMIC DNA]</scope>
    <source>
        <strain evidence="7">JCM 10671</strain>
    </source>
</reference>
<dbReference type="Pfam" id="PF02909">
    <property type="entry name" value="TetR_C_1"/>
    <property type="match status" value="1"/>
</dbReference>
<dbReference type="InterPro" id="IPR009057">
    <property type="entry name" value="Homeodomain-like_sf"/>
</dbReference>
<keyword evidence="7" id="KW-1185">Reference proteome</keyword>
<dbReference type="PANTHER" id="PTHR30055:SF151">
    <property type="entry name" value="TRANSCRIPTIONAL REGULATORY PROTEIN"/>
    <property type="match status" value="1"/>
</dbReference>
<evidence type="ECO:0000313" key="6">
    <source>
        <dbReference type="EMBL" id="GAA0615598.1"/>
    </source>
</evidence>
<comment type="caution">
    <text evidence="6">The sequence shown here is derived from an EMBL/GenBank/DDBJ whole genome shotgun (WGS) entry which is preliminary data.</text>
</comment>
<evidence type="ECO:0000256" key="1">
    <source>
        <dbReference type="ARBA" id="ARBA00023015"/>
    </source>
</evidence>
<protein>
    <recommendedName>
        <fullName evidence="5">HTH tetR-type domain-containing protein</fullName>
    </recommendedName>
</protein>
<sequence>MSPPRRGRPPTLSADAIVDAAIRVADVVGLEALSMRRVAAELGVAVTTVYLHVENKEDLVNRMRERVFVAITLEPDPATGWKEQLYAALDELYETFRAHRSGIELTFSSPAIFTPEIRRVADGLVAILESGGFPREGAIDALNTLQVFTAGMAHHVHIQNDRAAELRRNIEAGANPRSGVVRHARAWTVQVPHDTFTTGLRQLIDAMAVRYGVDPRS</sequence>
<dbReference type="InterPro" id="IPR036271">
    <property type="entry name" value="Tet_transcr_reg_TetR-rel_C_sf"/>
</dbReference>